<dbReference type="AlphaFoldDB" id="A0A9P3FCK7"/>
<dbReference type="PANTHER" id="PTHR36205">
    <property type="entry name" value="CHROMOSOME 19, WHOLE GENOME SHOTGUN SEQUENCE"/>
    <property type="match status" value="1"/>
</dbReference>
<keyword evidence="2" id="KW-0472">Membrane</keyword>
<dbReference type="RefSeq" id="XP_044652391.1">
    <property type="nucleotide sequence ID" value="XM_044796456.1"/>
</dbReference>
<dbReference type="Proteomes" id="UP000825890">
    <property type="component" value="Unassembled WGS sequence"/>
</dbReference>
<sequence>MARGRSRVKQFLRNLILLSGFLGILVLGARLLRTRTSPLEGSLSGSHAGVDYHGHDESTADVESPSSRFRPRPITGSSSASSRAKDAKPDETLNSTISIAPGCSPWTSRPDIPWQRSIHLGSLAAPDVIPSTILGTTDVMSRHNPGGCASAFERFAPFGHLATGAQFENLPWSEVRWGSVQDGCARDNGGKMEDQTAGRKLKRPGEGLDQELEDVIQDERKTGRTAVVLRTWDTYEYGPNHKAWLRALVTESALDTAGRFQVFLLVDVKNPATEDLLSNEVLYAQILDRSVPEEFQDMAILFNDKLLQEWYPKVSNHKAKDQMYQALQIFSYSFPEFDYVWQLEMDARFTGHVGHMLEDAATWAQEQPRKNLWERNARFFIPGLWENDYTAFSASLDREFADADSTIWGPAPNAETYIASRGPLPPPRSDSTWGLDEPADLITFAPMINPVGTKWDFENEVHNFSPTKKSNLLLPRRMAMISMTRTSRRLLQSISLHQRQTGAWLVSEATPETYSFLHGFKAVYVPHLISFNLGTGALSPKELDKLLHKGPKEGLAGGKRASFLWCGRTWKMKMQQWLASSYIWWGGQGLSFWYDYVVLEKCFPQMVLHPVKRDGELVLGGITT</sequence>
<reference evidence="3 4" key="1">
    <citation type="submission" date="2021-01" db="EMBL/GenBank/DDBJ databases">
        <title>Cercospora kikuchii MAFF 305040 whole genome shotgun sequence.</title>
        <authorList>
            <person name="Kashiwa T."/>
            <person name="Suzuki T."/>
        </authorList>
    </citation>
    <scope>NUCLEOTIDE SEQUENCE [LARGE SCALE GENOMIC DNA]</scope>
    <source>
        <strain evidence="3 4">MAFF 305040</strain>
    </source>
</reference>
<evidence type="ECO:0000313" key="4">
    <source>
        <dbReference type="Proteomes" id="UP000825890"/>
    </source>
</evidence>
<comment type="caution">
    <text evidence="3">The sequence shown here is derived from an EMBL/GenBank/DDBJ whole genome shotgun (WGS) entry which is preliminary data.</text>
</comment>
<name>A0A9P3FCK7_9PEZI</name>
<dbReference type="GeneID" id="68286909"/>
<organism evidence="3 4">
    <name type="scientific">Cercospora kikuchii</name>
    <dbReference type="NCBI Taxonomy" id="84275"/>
    <lineage>
        <taxon>Eukaryota</taxon>
        <taxon>Fungi</taxon>
        <taxon>Dikarya</taxon>
        <taxon>Ascomycota</taxon>
        <taxon>Pezizomycotina</taxon>
        <taxon>Dothideomycetes</taxon>
        <taxon>Dothideomycetidae</taxon>
        <taxon>Mycosphaerellales</taxon>
        <taxon>Mycosphaerellaceae</taxon>
        <taxon>Cercospora</taxon>
    </lineage>
</organism>
<dbReference type="Pfam" id="PF11885">
    <property type="entry name" value="DUF3405"/>
    <property type="match status" value="1"/>
</dbReference>
<dbReference type="PANTHER" id="PTHR36205:SF4">
    <property type="match status" value="1"/>
</dbReference>
<evidence type="ECO:0000256" key="2">
    <source>
        <dbReference type="SAM" id="Phobius"/>
    </source>
</evidence>
<dbReference type="EMBL" id="BOLY01000001">
    <property type="protein sequence ID" value="GIZ37904.1"/>
    <property type="molecule type" value="Genomic_DNA"/>
</dbReference>
<protein>
    <submittedName>
        <fullName evidence="3">Uncharacterized protein</fullName>
    </submittedName>
</protein>
<feature type="transmembrane region" description="Helical" evidence="2">
    <location>
        <begin position="12"/>
        <end position="32"/>
    </location>
</feature>
<feature type="region of interest" description="Disordered" evidence="1">
    <location>
        <begin position="39"/>
        <end position="104"/>
    </location>
</feature>
<keyword evidence="2" id="KW-0812">Transmembrane</keyword>
<dbReference type="InterPro" id="IPR021822">
    <property type="entry name" value="DUF3405"/>
</dbReference>
<keyword evidence="2" id="KW-1133">Transmembrane helix</keyword>
<accession>A0A9P3FCK7</accession>
<evidence type="ECO:0000313" key="3">
    <source>
        <dbReference type="EMBL" id="GIZ37904.1"/>
    </source>
</evidence>
<keyword evidence="4" id="KW-1185">Reference proteome</keyword>
<proteinExistence type="predicted"/>
<gene>
    <name evidence="3" type="ORF">CKM354_000133400</name>
</gene>
<evidence type="ECO:0000256" key="1">
    <source>
        <dbReference type="SAM" id="MobiDB-lite"/>
    </source>
</evidence>
<dbReference type="OrthoDB" id="3353407at2759"/>